<comment type="caution">
    <text evidence="1">The sequence shown here is derived from an EMBL/GenBank/DDBJ whole genome shotgun (WGS) entry which is preliminary data.</text>
</comment>
<protein>
    <submittedName>
        <fullName evidence="1">Uncharacterized protein</fullName>
    </submittedName>
</protein>
<dbReference type="PROSITE" id="PS51257">
    <property type="entry name" value="PROKAR_LIPOPROTEIN"/>
    <property type="match status" value="1"/>
</dbReference>
<proteinExistence type="predicted"/>
<organism evidence="1">
    <name type="scientific">Eiseniibacteriota bacterium</name>
    <dbReference type="NCBI Taxonomy" id="2212470"/>
    <lineage>
        <taxon>Bacteria</taxon>
        <taxon>Candidatus Eiseniibacteriota</taxon>
    </lineage>
</organism>
<evidence type="ECO:0000313" key="1">
    <source>
        <dbReference type="EMBL" id="HER44195.1"/>
    </source>
</evidence>
<accession>A0A7V2F3R2</accession>
<name>A0A7V2F3R2_UNCEI</name>
<dbReference type="Proteomes" id="UP000886069">
    <property type="component" value="Unassembled WGS sequence"/>
</dbReference>
<sequence>MSRFVKSFLIVAVLSGFIAGCGGSVDETYVMVSLREATRGDVLSPGFKYSFDKPNFVAVHKNVGLVREDNLVEVFVGDGLEETLGKVAGGRFSVLARKFFEPVIHFNIDYLVMGADSMVVGTPYEAAIPNMLRTRDYNTDEFIEVDLGKLTTNRLTLKEIQDTKFKVSNAKVMYEMIADEMHYTLHLPNVRFIIEEPGDDIVLILKALMNEKLYFSGGVSYGTIPSQTMRNSTDSGGYVKVDYVAYGNRYIVVR</sequence>
<reference evidence="1" key="1">
    <citation type="journal article" date="2020" name="mSystems">
        <title>Genome- and Community-Level Interaction Insights into Carbon Utilization and Element Cycling Functions of Hydrothermarchaeota in Hydrothermal Sediment.</title>
        <authorList>
            <person name="Zhou Z."/>
            <person name="Liu Y."/>
            <person name="Xu W."/>
            <person name="Pan J."/>
            <person name="Luo Z.H."/>
            <person name="Li M."/>
        </authorList>
    </citation>
    <scope>NUCLEOTIDE SEQUENCE [LARGE SCALE GENOMIC DNA]</scope>
    <source>
        <strain evidence="1">SpSt-1233</strain>
    </source>
</reference>
<gene>
    <name evidence="1" type="ORF">ENO08_07025</name>
</gene>
<dbReference type="AlphaFoldDB" id="A0A7V2F3R2"/>
<dbReference type="EMBL" id="DSEC01000499">
    <property type="protein sequence ID" value="HER44195.1"/>
    <property type="molecule type" value="Genomic_DNA"/>
</dbReference>